<organism evidence="1 2">
    <name type="scientific">Callosobruchus maculatus</name>
    <name type="common">Southern cowpea weevil</name>
    <name type="synonym">Pulse bruchid</name>
    <dbReference type="NCBI Taxonomy" id="64391"/>
    <lineage>
        <taxon>Eukaryota</taxon>
        <taxon>Metazoa</taxon>
        <taxon>Ecdysozoa</taxon>
        <taxon>Arthropoda</taxon>
        <taxon>Hexapoda</taxon>
        <taxon>Insecta</taxon>
        <taxon>Pterygota</taxon>
        <taxon>Neoptera</taxon>
        <taxon>Endopterygota</taxon>
        <taxon>Coleoptera</taxon>
        <taxon>Polyphaga</taxon>
        <taxon>Cucujiformia</taxon>
        <taxon>Chrysomeloidea</taxon>
        <taxon>Chrysomelidae</taxon>
        <taxon>Bruchinae</taxon>
        <taxon>Bruchini</taxon>
        <taxon>Callosobruchus</taxon>
    </lineage>
</organism>
<reference evidence="1 2" key="1">
    <citation type="submission" date="2019-01" db="EMBL/GenBank/DDBJ databases">
        <authorList>
            <person name="Sayadi A."/>
        </authorList>
    </citation>
    <scope>NUCLEOTIDE SEQUENCE [LARGE SCALE GENOMIC DNA]</scope>
</reference>
<dbReference type="AlphaFoldDB" id="A0A653D3B5"/>
<feature type="non-terminal residue" evidence="1">
    <location>
        <position position="72"/>
    </location>
</feature>
<evidence type="ECO:0000313" key="1">
    <source>
        <dbReference type="EMBL" id="VEN54574.1"/>
    </source>
</evidence>
<protein>
    <submittedName>
        <fullName evidence="1">Uncharacterized protein</fullName>
    </submittedName>
</protein>
<keyword evidence="2" id="KW-1185">Reference proteome</keyword>
<dbReference type="OrthoDB" id="10030048at2759"/>
<proteinExistence type="predicted"/>
<sequence length="72" mass="8668">MQRLRCTLPENSYTIKGGWNKKHLRWYFPQAHYHSQKVKEIIRAPELLMDLEVSLLMQITLQAQTHVEKFML</sequence>
<evidence type="ECO:0000313" key="2">
    <source>
        <dbReference type="Proteomes" id="UP000410492"/>
    </source>
</evidence>
<name>A0A653D3B5_CALMS</name>
<dbReference type="EMBL" id="CAACVG010009939">
    <property type="protein sequence ID" value="VEN54574.1"/>
    <property type="molecule type" value="Genomic_DNA"/>
</dbReference>
<accession>A0A653D3B5</accession>
<gene>
    <name evidence="1" type="ORF">CALMAC_LOCUS14018</name>
</gene>
<dbReference type="Proteomes" id="UP000410492">
    <property type="component" value="Unassembled WGS sequence"/>
</dbReference>